<evidence type="ECO:0000313" key="8">
    <source>
        <dbReference type="EMBL" id="KAF9518491.1"/>
    </source>
</evidence>
<evidence type="ECO:0000313" key="9">
    <source>
        <dbReference type="Proteomes" id="UP000886523"/>
    </source>
</evidence>
<evidence type="ECO:0000256" key="7">
    <source>
        <dbReference type="SAM" id="Phobius"/>
    </source>
</evidence>
<dbReference type="Pfam" id="PF07690">
    <property type="entry name" value="MFS_1"/>
    <property type="match status" value="1"/>
</dbReference>
<gene>
    <name evidence="8" type="ORF">BS47DRAFT_1358788</name>
</gene>
<protein>
    <recommendedName>
        <fullName evidence="10">Major facilitator superfamily (MFS) profile domain-containing protein</fullName>
    </recommendedName>
</protein>
<dbReference type="OrthoDB" id="419616at2759"/>
<evidence type="ECO:0000256" key="4">
    <source>
        <dbReference type="ARBA" id="ARBA00022989"/>
    </source>
</evidence>
<evidence type="ECO:0000256" key="6">
    <source>
        <dbReference type="SAM" id="MobiDB-lite"/>
    </source>
</evidence>
<dbReference type="SUPFAM" id="SSF103473">
    <property type="entry name" value="MFS general substrate transporter"/>
    <property type="match status" value="1"/>
</dbReference>
<dbReference type="Gene3D" id="1.20.1250.20">
    <property type="entry name" value="MFS general substrate transporter like domains"/>
    <property type="match status" value="1"/>
</dbReference>
<keyword evidence="3 7" id="KW-0812">Transmembrane</keyword>
<reference evidence="8" key="1">
    <citation type="journal article" date="2020" name="Nat. Commun.">
        <title>Large-scale genome sequencing of mycorrhizal fungi provides insights into the early evolution of symbiotic traits.</title>
        <authorList>
            <person name="Miyauchi S."/>
            <person name="Kiss E."/>
            <person name="Kuo A."/>
            <person name="Drula E."/>
            <person name="Kohler A."/>
            <person name="Sanchez-Garcia M."/>
            <person name="Morin E."/>
            <person name="Andreopoulos B."/>
            <person name="Barry K.W."/>
            <person name="Bonito G."/>
            <person name="Buee M."/>
            <person name="Carver A."/>
            <person name="Chen C."/>
            <person name="Cichocki N."/>
            <person name="Clum A."/>
            <person name="Culley D."/>
            <person name="Crous P.W."/>
            <person name="Fauchery L."/>
            <person name="Girlanda M."/>
            <person name="Hayes R.D."/>
            <person name="Keri Z."/>
            <person name="LaButti K."/>
            <person name="Lipzen A."/>
            <person name="Lombard V."/>
            <person name="Magnuson J."/>
            <person name="Maillard F."/>
            <person name="Murat C."/>
            <person name="Nolan M."/>
            <person name="Ohm R.A."/>
            <person name="Pangilinan J."/>
            <person name="Pereira M.F."/>
            <person name="Perotto S."/>
            <person name="Peter M."/>
            <person name="Pfister S."/>
            <person name="Riley R."/>
            <person name="Sitrit Y."/>
            <person name="Stielow J.B."/>
            <person name="Szollosi G."/>
            <person name="Zifcakova L."/>
            <person name="Stursova M."/>
            <person name="Spatafora J.W."/>
            <person name="Tedersoo L."/>
            <person name="Vaario L.M."/>
            <person name="Yamada A."/>
            <person name="Yan M."/>
            <person name="Wang P."/>
            <person name="Xu J."/>
            <person name="Bruns T."/>
            <person name="Baldrian P."/>
            <person name="Vilgalys R."/>
            <person name="Dunand C."/>
            <person name="Henrissat B."/>
            <person name="Grigoriev I.V."/>
            <person name="Hibbett D."/>
            <person name="Nagy L.G."/>
            <person name="Martin F.M."/>
        </authorList>
    </citation>
    <scope>NUCLEOTIDE SEQUENCE</scope>
    <source>
        <strain evidence="8">UP504</strain>
    </source>
</reference>
<feature type="transmembrane region" description="Helical" evidence="7">
    <location>
        <begin position="408"/>
        <end position="428"/>
    </location>
</feature>
<feature type="transmembrane region" description="Helical" evidence="7">
    <location>
        <begin position="368"/>
        <end position="388"/>
    </location>
</feature>
<dbReference type="AlphaFoldDB" id="A0A9P6B904"/>
<keyword evidence="5 7" id="KW-0472">Membrane</keyword>
<dbReference type="EMBL" id="MU128924">
    <property type="protein sequence ID" value="KAF9518491.1"/>
    <property type="molecule type" value="Genomic_DNA"/>
</dbReference>
<dbReference type="Proteomes" id="UP000886523">
    <property type="component" value="Unassembled WGS sequence"/>
</dbReference>
<organism evidence="8 9">
    <name type="scientific">Hydnum rufescens UP504</name>
    <dbReference type="NCBI Taxonomy" id="1448309"/>
    <lineage>
        <taxon>Eukaryota</taxon>
        <taxon>Fungi</taxon>
        <taxon>Dikarya</taxon>
        <taxon>Basidiomycota</taxon>
        <taxon>Agaricomycotina</taxon>
        <taxon>Agaricomycetes</taxon>
        <taxon>Cantharellales</taxon>
        <taxon>Hydnaceae</taxon>
        <taxon>Hydnum</taxon>
    </lineage>
</organism>
<proteinExistence type="predicted"/>
<feature type="transmembrane region" description="Helical" evidence="7">
    <location>
        <begin position="129"/>
        <end position="151"/>
    </location>
</feature>
<evidence type="ECO:0000256" key="2">
    <source>
        <dbReference type="ARBA" id="ARBA00022448"/>
    </source>
</evidence>
<dbReference type="GO" id="GO:0022857">
    <property type="term" value="F:transmembrane transporter activity"/>
    <property type="evidence" value="ECO:0007669"/>
    <property type="project" value="InterPro"/>
</dbReference>
<feature type="transmembrane region" description="Helical" evidence="7">
    <location>
        <begin position="301"/>
        <end position="321"/>
    </location>
</feature>
<evidence type="ECO:0008006" key="10">
    <source>
        <dbReference type="Google" id="ProtNLM"/>
    </source>
</evidence>
<dbReference type="InterPro" id="IPR011701">
    <property type="entry name" value="MFS"/>
</dbReference>
<feature type="transmembrane region" description="Helical" evidence="7">
    <location>
        <begin position="333"/>
        <end position="356"/>
    </location>
</feature>
<feature type="compositionally biased region" description="Polar residues" evidence="6">
    <location>
        <begin position="197"/>
        <end position="207"/>
    </location>
</feature>
<comment type="caution">
    <text evidence="8">The sequence shown here is derived from an EMBL/GenBank/DDBJ whole genome shotgun (WGS) entry which is preliminary data.</text>
</comment>
<comment type="subcellular location">
    <subcellularLocation>
        <location evidence="1">Membrane</location>
        <topology evidence="1">Multi-pass membrane protein</topology>
    </subcellularLocation>
</comment>
<evidence type="ECO:0000256" key="1">
    <source>
        <dbReference type="ARBA" id="ARBA00004141"/>
    </source>
</evidence>
<feature type="transmembrane region" description="Helical" evidence="7">
    <location>
        <begin position="229"/>
        <end position="250"/>
    </location>
</feature>
<dbReference type="InterPro" id="IPR036259">
    <property type="entry name" value="MFS_trans_sf"/>
</dbReference>
<dbReference type="PANTHER" id="PTHR23504">
    <property type="entry name" value="MAJOR FACILITATOR SUPERFAMILY DOMAIN-CONTAINING PROTEIN 10"/>
    <property type="match status" value="1"/>
</dbReference>
<feature type="transmembrane region" description="Helical" evidence="7">
    <location>
        <begin position="270"/>
        <end position="289"/>
    </location>
</feature>
<dbReference type="PANTHER" id="PTHR23504:SF15">
    <property type="entry name" value="MAJOR FACILITATOR SUPERFAMILY (MFS) PROFILE DOMAIN-CONTAINING PROTEIN"/>
    <property type="match status" value="1"/>
</dbReference>
<keyword evidence="9" id="KW-1185">Reference proteome</keyword>
<sequence>MNTKVENGKLKYLIQWPVKDFLPSSYASDRIGRKPVILGGTAGLAVSIVSFGMSRAFSSLVLSRCIGGALGGSFTAIRTMAGEITDRGITITYRLGQIIGLPLGGFLAHPERQFPNTFFDGPFWQKYPFVLPCFVGAAFALFAVVLGSFFLEETLPSKIQNRKKLATSRTTSVSTVVDGELSLPLRRDQDQYGIINGNHNQPSNSNSKLDHRSPPEEIPSLFSVLTNDIVALMISNFAMCLASEMLFTLYPLFAFTPIKSGGLGFNEAQIGAYLSVRGVMHIAIMFLFTPMHRWIGRSSALRLYQLSMMMWPLVTLFYPLMNFLAKREGASGSLFNGVMFAFFVVWSFAAFCWTCTGMMTNDACPSPAALAAVNGVIQMSTILSQATAPAFSTSLFAYSIKSDLAGGRLVWVVCFVITCAGSIHSLFLNEATSDWRMELGDHSETSSLSGSASTVIADSTTGVAN</sequence>
<dbReference type="GO" id="GO:0016020">
    <property type="term" value="C:membrane"/>
    <property type="evidence" value="ECO:0007669"/>
    <property type="project" value="UniProtKB-SubCell"/>
</dbReference>
<feature type="region of interest" description="Disordered" evidence="6">
    <location>
        <begin position="194"/>
        <end position="214"/>
    </location>
</feature>
<accession>A0A9P6B904</accession>
<feature type="transmembrane region" description="Helical" evidence="7">
    <location>
        <begin position="36"/>
        <end position="54"/>
    </location>
</feature>
<keyword evidence="4 7" id="KW-1133">Transmembrane helix</keyword>
<evidence type="ECO:0000256" key="3">
    <source>
        <dbReference type="ARBA" id="ARBA00022692"/>
    </source>
</evidence>
<evidence type="ECO:0000256" key="5">
    <source>
        <dbReference type="ARBA" id="ARBA00023136"/>
    </source>
</evidence>
<name>A0A9P6B904_9AGAM</name>
<keyword evidence="2" id="KW-0813">Transport</keyword>